<proteinExistence type="predicted"/>
<dbReference type="AlphaFoldDB" id="A0A1M7CI87"/>
<evidence type="ECO:0008006" key="4">
    <source>
        <dbReference type="Google" id="ProtNLM"/>
    </source>
</evidence>
<dbReference type="OrthoDB" id="4210620at2"/>
<gene>
    <name evidence="2" type="ORF">SAMN05216499_105237</name>
</gene>
<reference evidence="2 3" key="1">
    <citation type="submission" date="2016-11" db="EMBL/GenBank/DDBJ databases">
        <authorList>
            <person name="Jaros S."/>
            <person name="Januszkiewicz K."/>
            <person name="Wedrychowicz H."/>
        </authorList>
    </citation>
    <scope>NUCLEOTIDE SEQUENCE [LARGE SCALE GENOMIC DNA]</scope>
    <source>
        <strain evidence="2 3">CGMCC 4.2025</strain>
    </source>
</reference>
<protein>
    <recommendedName>
        <fullName evidence="4">Lipoprotein</fullName>
    </recommendedName>
</protein>
<keyword evidence="1" id="KW-0732">Signal</keyword>
<dbReference type="PROSITE" id="PS51257">
    <property type="entry name" value="PROKAR_LIPOPROTEIN"/>
    <property type="match status" value="1"/>
</dbReference>
<dbReference type="EMBL" id="FRBI01000005">
    <property type="protein sequence ID" value="SHL66519.1"/>
    <property type="molecule type" value="Genomic_DNA"/>
</dbReference>
<name>A0A1M7CI87_9ACTN</name>
<feature type="chain" id="PRO_5012138766" description="Lipoprotein" evidence="1">
    <location>
        <begin position="20"/>
        <end position="119"/>
    </location>
</feature>
<evidence type="ECO:0000256" key="1">
    <source>
        <dbReference type="SAM" id="SignalP"/>
    </source>
</evidence>
<evidence type="ECO:0000313" key="2">
    <source>
        <dbReference type="EMBL" id="SHL66519.1"/>
    </source>
</evidence>
<feature type="signal peptide" evidence="1">
    <location>
        <begin position="1"/>
        <end position="19"/>
    </location>
</feature>
<dbReference type="Proteomes" id="UP000184111">
    <property type="component" value="Unassembled WGS sequence"/>
</dbReference>
<dbReference type="RefSeq" id="WP_073496624.1">
    <property type="nucleotide sequence ID" value="NZ_FRBI01000005.1"/>
</dbReference>
<sequence>MRVRRTLAALCTIVPLVWAATGCSDTSAGRITATRGLTFAQTISNPIHGRCHAFAPRGVDRVTNQLGSDIVLHKGPRCTDPVGRPSSYLSSTFSASAVVSLGRWRSFSMVGWSSPVSPN</sequence>
<keyword evidence="3" id="KW-1185">Reference proteome</keyword>
<organism evidence="2 3">
    <name type="scientific">Actinacidiphila paucisporea</name>
    <dbReference type="NCBI Taxonomy" id="310782"/>
    <lineage>
        <taxon>Bacteria</taxon>
        <taxon>Bacillati</taxon>
        <taxon>Actinomycetota</taxon>
        <taxon>Actinomycetes</taxon>
        <taxon>Kitasatosporales</taxon>
        <taxon>Streptomycetaceae</taxon>
        <taxon>Actinacidiphila</taxon>
    </lineage>
</organism>
<evidence type="ECO:0000313" key="3">
    <source>
        <dbReference type="Proteomes" id="UP000184111"/>
    </source>
</evidence>
<accession>A0A1M7CI87</accession>